<name>A0A1H0M7S5_9SPHI</name>
<dbReference type="Proteomes" id="UP000183200">
    <property type="component" value="Unassembled WGS sequence"/>
</dbReference>
<accession>A0A1H0M7S5</accession>
<proteinExistence type="predicted"/>
<dbReference type="STRING" id="430522.BFS30_10530"/>
<evidence type="ECO:0000313" key="2">
    <source>
        <dbReference type="Proteomes" id="UP000183200"/>
    </source>
</evidence>
<dbReference type="Gene3D" id="2.60.40.1120">
    <property type="entry name" value="Carboxypeptidase-like, regulatory domain"/>
    <property type="match status" value="1"/>
</dbReference>
<dbReference type="SUPFAM" id="SSF49452">
    <property type="entry name" value="Starch-binding domain-like"/>
    <property type="match status" value="1"/>
</dbReference>
<dbReference type="AlphaFoldDB" id="A0A1H0M7S5"/>
<protein>
    <recommendedName>
        <fullName evidence="3">Carboxypeptidase regulatory-like domain-containing protein</fullName>
    </recommendedName>
</protein>
<gene>
    <name evidence="1" type="ORF">SAMN05421820_12114</name>
</gene>
<dbReference type="EMBL" id="FNGY01000021">
    <property type="protein sequence ID" value="SDO76473.1"/>
    <property type="molecule type" value="Genomic_DNA"/>
</dbReference>
<keyword evidence="2" id="KW-1185">Reference proteome</keyword>
<dbReference type="GO" id="GO:0030246">
    <property type="term" value="F:carbohydrate binding"/>
    <property type="evidence" value="ECO:0007669"/>
    <property type="project" value="InterPro"/>
</dbReference>
<dbReference type="OrthoDB" id="676304at2"/>
<evidence type="ECO:0000313" key="1">
    <source>
        <dbReference type="EMBL" id="SDO76473.1"/>
    </source>
</evidence>
<evidence type="ECO:0008006" key="3">
    <source>
        <dbReference type="Google" id="ProtNLM"/>
    </source>
</evidence>
<organism evidence="1 2">
    <name type="scientific">Pedobacter steynii</name>
    <dbReference type="NCBI Taxonomy" id="430522"/>
    <lineage>
        <taxon>Bacteria</taxon>
        <taxon>Pseudomonadati</taxon>
        <taxon>Bacteroidota</taxon>
        <taxon>Sphingobacteriia</taxon>
        <taxon>Sphingobacteriales</taxon>
        <taxon>Sphingobacteriaceae</taxon>
        <taxon>Pedobacter</taxon>
    </lineage>
</organism>
<sequence length="105" mass="10989">MKKASLNFIAVLALSLGLLAFTFIREGGIQGKVNPAEGASQVLAVVGTDTLRAAVSNGSFVFSKVKPGTYTIWVKANAPYKDTSVENVAVTDSATTDVGEIKLLQ</sequence>
<dbReference type="InterPro" id="IPR013784">
    <property type="entry name" value="Carb-bd-like_fold"/>
</dbReference>
<dbReference type="RefSeq" id="WP_074613087.1">
    <property type="nucleotide sequence ID" value="NZ_FNGY01000021.1"/>
</dbReference>
<reference evidence="2" key="1">
    <citation type="submission" date="2016-10" db="EMBL/GenBank/DDBJ databases">
        <authorList>
            <person name="Varghese N."/>
            <person name="Submissions S."/>
        </authorList>
    </citation>
    <scope>NUCLEOTIDE SEQUENCE [LARGE SCALE GENOMIC DNA]</scope>
    <source>
        <strain evidence="2">DSM 19110</strain>
    </source>
</reference>